<accession>A0ABX7FNG1</accession>
<gene>
    <name evidence="3" type="ORF">JNE38_00560</name>
</gene>
<reference evidence="3 4" key="1">
    <citation type="submission" date="2021-01" db="EMBL/GenBank/DDBJ databases">
        <title>Identification of strong promoters based on the transcriptome of Brevibacillus choshinensis.</title>
        <authorList>
            <person name="Yao D."/>
            <person name="Zhang K."/>
            <person name="Wu J."/>
        </authorList>
    </citation>
    <scope>NUCLEOTIDE SEQUENCE [LARGE SCALE GENOMIC DNA]</scope>
    <source>
        <strain evidence="3 4">HPD31-SP3</strain>
    </source>
</reference>
<feature type="transmembrane region" description="Helical" evidence="1">
    <location>
        <begin position="304"/>
        <end position="323"/>
    </location>
</feature>
<dbReference type="Proteomes" id="UP000596248">
    <property type="component" value="Chromosome"/>
</dbReference>
<feature type="transmembrane region" description="Helical" evidence="1">
    <location>
        <begin position="256"/>
        <end position="275"/>
    </location>
</feature>
<keyword evidence="3" id="KW-0482">Metalloprotease</keyword>
<evidence type="ECO:0000259" key="2">
    <source>
        <dbReference type="Pfam" id="PF02517"/>
    </source>
</evidence>
<feature type="transmembrane region" description="Helical" evidence="1">
    <location>
        <begin position="227"/>
        <end position="244"/>
    </location>
</feature>
<dbReference type="GO" id="GO:0008237">
    <property type="term" value="F:metallopeptidase activity"/>
    <property type="evidence" value="ECO:0007669"/>
    <property type="project" value="UniProtKB-KW"/>
</dbReference>
<feature type="transmembrane region" description="Helical" evidence="1">
    <location>
        <begin position="178"/>
        <end position="200"/>
    </location>
</feature>
<feature type="transmembrane region" description="Helical" evidence="1">
    <location>
        <begin position="138"/>
        <end position="158"/>
    </location>
</feature>
<sequence length="324" mass="36639">MLTGPGLSLRIEPERHRSTPWAIMLCIGYWLMFAAEFSVIRFYRGEDGRWIASTTDQPHLWLSLTVLTITMVSLVGAVGFAISLWRQGRQTQWLWGDHDLTGNDVLHMVAWMHVFQTFTLLIYGLILEGTLFSEGTIGGTFESAMFQLFLLILIPFWFRGRLAEIGVRRPARIGRMLLTLLIMFILIAKVLDVAITNPLADWLGMSLSSEREQQIEKEIVQAKQTDMLAAATSFLVIGILVPIAEELLFRGVIQTYLVRRMGAVIGIVLSSLWFALLHIDLALFVPLFVIGLGLGFVRHRYQSIWGAVLLHAVNNLSGVLYYFQ</sequence>
<keyword evidence="3" id="KW-0378">Hydrolase</keyword>
<name>A0ABX7FNG1_BRECH</name>
<feature type="transmembrane region" description="Helical" evidence="1">
    <location>
        <begin position="60"/>
        <end position="85"/>
    </location>
</feature>
<organism evidence="3 4">
    <name type="scientific">Brevibacillus choshinensis</name>
    <dbReference type="NCBI Taxonomy" id="54911"/>
    <lineage>
        <taxon>Bacteria</taxon>
        <taxon>Bacillati</taxon>
        <taxon>Bacillota</taxon>
        <taxon>Bacilli</taxon>
        <taxon>Bacillales</taxon>
        <taxon>Paenibacillaceae</taxon>
        <taxon>Brevibacillus</taxon>
    </lineage>
</organism>
<keyword evidence="4" id="KW-1185">Reference proteome</keyword>
<dbReference type="EMBL" id="CP069127">
    <property type="protein sequence ID" value="QRG67768.1"/>
    <property type="molecule type" value="Genomic_DNA"/>
</dbReference>
<proteinExistence type="predicted"/>
<keyword evidence="1" id="KW-0812">Transmembrane</keyword>
<feature type="transmembrane region" description="Helical" evidence="1">
    <location>
        <begin position="105"/>
        <end position="126"/>
    </location>
</feature>
<keyword evidence="3" id="KW-0645">Protease</keyword>
<dbReference type="PANTHER" id="PTHR43592">
    <property type="entry name" value="CAAX AMINO TERMINAL PROTEASE"/>
    <property type="match status" value="1"/>
</dbReference>
<feature type="domain" description="CAAX prenyl protease 2/Lysostaphin resistance protein A-like" evidence="2">
    <location>
        <begin position="231"/>
        <end position="316"/>
    </location>
</feature>
<dbReference type="Pfam" id="PF02517">
    <property type="entry name" value="Rce1-like"/>
    <property type="match status" value="1"/>
</dbReference>
<evidence type="ECO:0000313" key="3">
    <source>
        <dbReference type="EMBL" id="QRG67768.1"/>
    </source>
</evidence>
<dbReference type="PANTHER" id="PTHR43592:SF15">
    <property type="entry name" value="CAAX AMINO TERMINAL PROTEASE FAMILY PROTEIN"/>
    <property type="match status" value="1"/>
</dbReference>
<evidence type="ECO:0000313" key="4">
    <source>
        <dbReference type="Proteomes" id="UP000596248"/>
    </source>
</evidence>
<keyword evidence="1" id="KW-1133">Transmembrane helix</keyword>
<evidence type="ECO:0000256" key="1">
    <source>
        <dbReference type="SAM" id="Phobius"/>
    </source>
</evidence>
<dbReference type="RefSeq" id="WP_203354813.1">
    <property type="nucleotide sequence ID" value="NZ_CP069127.1"/>
</dbReference>
<feature type="transmembrane region" description="Helical" evidence="1">
    <location>
        <begin position="21"/>
        <end position="40"/>
    </location>
</feature>
<protein>
    <submittedName>
        <fullName evidence="3">CPBP family intramembrane metalloprotease</fullName>
    </submittedName>
</protein>
<keyword evidence="1" id="KW-0472">Membrane</keyword>
<dbReference type="InterPro" id="IPR003675">
    <property type="entry name" value="Rce1/LyrA-like_dom"/>
</dbReference>